<dbReference type="Pfam" id="PF07690">
    <property type="entry name" value="MFS_1"/>
    <property type="match status" value="1"/>
</dbReference>
<dbReference type="PANTHER" id="PTHR23514">
    <property type="entry name" value="BYPASS OF STOP CODON PROTEIN 6"/>
    <property type="match status" value="1"/>
</dbReference>
<feature type="transmembrane region" description="Helical" evidence="6">
    <location>
        <begin position="77"/>
        <end position="97"/>
    </location>
</feature>
<dbReference type="OrthoDB" id="413079at2759"/>
<evidence type="ECO:0000256" key="3">
    <source>
        <dbReference type="ARBA" id="ARBA00022989"/>
    </source>
</evidence>
<dbReference type="GO" id="GO:0022857">
    <property type="term" value="F:transmembrane transporter activity"/>
    <property type="evidence" value="ECO:0007669"/>
    <property type="project" value="InterPro"/>
</dbReference>
<dbReference type="VEuPathDB" id="FungiDB:P170DRAFT_349090"/>
<sequence>MEGKSEQNVSIQDPETQETEEQPPSNLPPTEKITHEVIGKILSTNFAYFMGGLNDAAVGVLIPYIQPAYHVNLLQVSLIYLVNFVGWITASFINIHVSSRLGTGGTLVVGAIVQCIGYALMCWFAPFPLFVIAFFFTGCGVGLQDAQANIFTVSLPNPHRWLGILHAIYGVGTVIAPLVANAMASTTSYWYRYYLVALGVGVINILFLAWAFRRGLFRPNVRNAKDTAGSELQATLSNGTVWLFNLFFFLYVGAEVTAGGWLVQFLVSVRNGDPEKVGYIATAYWAGLTLGRLTLADVTHRFGERRMVFIYIALAIALQIMFWLIPHIIANAVVICLLGYFIGPFYPVGLYVLTETVPANVQNGAIGFAASVGQAGSAAFPFLTGAIASKAGVFVLQPVMIALLVGICLLWGLINKETMLPAGRRLLALFSKDERERQPSS</sequence>
<dbReference type="FunFam" id="1.20.1250.20:FF:000555">
    <property type="entry name" value="MFS transporter, putative (AFU_orthologue AFUA_8G05090)"/>
    <property type="match status" value="1"/>
</dbReference>
<dbReference type="Gene3D" id="1.20.1250.20">
    <property type="entry name" value="MFS general substrate transporter like domains"/>
    <property type="match status" value="1"/>
</dbReference>
<dbReference type="InterPro" id="IPR036259">
    <property type="entry name" value="MFS_trans_sf"/>
</dbReference>
<evidence type="ECO:0000313" key="9">
    <source>
        <dbReference type="Proteomes" id="UP000234275"/>
    </source>
</evidence>
<feature type="transmembrane region" description="Helical" evidence="6">
    <location>
        <begin position="242"/>
        <end position="265"/>
    </location>
</feature>
<dbReference type="Proteomes" id="UP000234275">
    <property type="component" value="Unassembled WGS sequence"/>
</dbReference>
<feature type="transmembrane region" description="Helical" evidence="6">
    <location>
        <begin position="190"/>
        <end position="212"/>
    </location>
</feature>
<evidence type="ECO:0000256" key="4">
    <source>
        <dbReference type="ARBA" id="ARBA00023136"/>
    </source>
</evidence>
<feature type="transmembrane region" description="Helical" evidence="6">
    <location>
        <begin position="307"/>
        <end position="326"/>
    </location>
</feature>
<feature type="region of interest" description="Disordered" evidence="5">
    <location>
        <begin position="1"/>
        <end position="31"/>
    </location>
</feature>
<feature type="compositionally biased region" description="Polar residues" evidence="5">
    <location>
        <begin position="1"/>
        <end position="13"/>
    </location>
</feature>
<gene>
    <name evidence="8" type="ORF">P170DRAFT_349090</name>
</gene>
<dbReference type="AlphaFoldDB" id="A0A2I2GF54"/>
<protein>
    <submittedName>
        <fullName evidence="8">Putative MFS transporter</fullName>
    </submittedName>
</protein>
<reference evidence="8 9" key="1">
    <citation type="submission" date="2016-12" db="EMBL/GenBank/DDBJ databases">
        <title>The genomes of Aspergillus section Nigri reveals drivers in fungal speciation.</title>
        <authorList>
            <consortium name="DOE Joint Genome Institute"/>
            <person name="Vesth T.C."/>
            <person name="Nybo J."/>
            <person name="Theobald S."/>
            <person name="Brandl J."/>
            <person name="Frisvad J.C."/>
            <person name="Nielsen K.F."/>
            <person name="Lyhne E.K."/>
            <person name="Kogle M.E."/>
            <person name="Kuo A."/>
            <person name="Riley R."/>
            <person name="Clum A."/>
            <person name="Nolan M."/>
            <person name="Lipzen A."/>
            <person name="Salamov A."/>
            <person name="Henrissat B."/>
            <person name="Wiebenga A."/>
            <person name="De Vries R.P."/>
            <person name="Grigoriev I.V."/>
            <person name="Mortensen U.H."/>
            <person name="Andersen M.R."/>
            <person name="Baker S.E."/>
        </authorList>
    </citation>
    <scope>NUCLEOTIDE SEQUENCE [LARGE SCALE GENOMIC DNA]</scope>
    <source>
        <strain evidence="8 9">IBT 23096</strain>
    </source>
</reference>
<comment type="subcellular location">
    <subcellularLocation>
        <location evidence="1">Membrane</location>
        <topology evidence="1">Multi-pass membrane protein</topology>
    </subcellularLocation>
</comment>
<accession>A0A2I2GF54</accession>
<dbReference type="PROSITE" id="PS50850">
    <property type="entry name" value="MFS"/>
    <property type="match status" value="1"/>
</dbReference>
<feature type="transmembrane region" description="Helical" evidence="6">
    <location>
        <begin position="127"/>
        <end position="143"/>
    </location>
</feature>
<feature type="transmembrane region" description="Helical" evidence="6">
    <location>
        <begin position="46"/>
        <end position="65"/>
    </location>
</feature>
<feature type="transmembrane region" description="Helical" evidence="6">
    <location>
        <begin position="365"/>
        <end position="388"/>
    </location>
</feature>
<dbReference type="GO" id="GO:0016020">
    <property type="term" value="C:membrane"/>
    <property type="evidence" value="ECO:0007669"/>
    <property type="project" value="UniProtKB-SubCell"/>
</dbReference>
<keyword evidence="3 6" id="KW-1133">Transmembrane helix</keyword>
<dbReference type="PANTHER" id="PTHR23514:SF15">
    <property type="entry name" value="TRANSPORTER, PUTATIVE (AFU_ORTHOLOGUE AFUA_8G05090)-RELATED"/>
    <property type="match status" value="1"/>
</dbReference>
<feature type="transmembrane region" description="Helical" evidence="6">
    <location>
        <begin position="332"/>
        <end position="353"/>
    </location>
</feature>
<keyword evidence="2 6" id="KW-0812">Transmembrane</keyword>
<evidence type="ECO:0000256" key="2">
    <source>
        <dbReference type="ARBA" id="ARBA00022692"/>
    </source>
</evidence>
<dbReference type="GeneID" id="36551418"/>
<organism evidence="8 9">
    <name type="scientific">Aspergillus steynii IBT 23096</name>
    <dbReference type="NCBI Taxonomy" id="1392250"/>
    <lineage>
        <taxon>Eukaryota</taxon>
        <taxon>Fungi</taxon>
        <taxon>Dikarya</taxon>
        <taxon>Ascomycota</taxon>
        <taxon>Pezizomycotina</taxon>
        <taxon>Eurotiomycetes</taxon>
        <taxon>Eurotiomycetidae</taxon>
        <taxon>Eurotiales</taxon>
        <taxon>Aspergillaceae</taxon>
        <taxon>Aspergillus</taxon>
        <taxon>Aspergillus subgen. Circumdati</taxon>
    </lineage>
</organism>
<evidence type="ECO:0000259" key="7">
    <source>
        <dbReference type="PROSITE" id="PS50850"/>
    </source>
</evidence>
<proteinExistence type="predicted"/>
<keyword evidence="9" id="KW-1185">Reference proteome</keyword>
<dbReference type="InterPro" id="IPR051788">
    <property type="entry name" value="MFS_Transporter"/>
</dbReference>
<feature type="transmembrane region" description="Helical" evidence="6">
    <location>
        <begin position="104"/>
        <end position="121"/>
    </location>
</feature>
<keyword evidence="4 6" id="KW-0472">Membrane</keyword>
<feature type="transmembrane region" description="Helical" evidence="6">
    <location>
        <begin position="164"/>
        <end position="184"/>
    </location>
</feature>
<dbReference type="EMBL" id="MSFO01000002">
    <property type="protein sequence ID" value="PLB51506.1"/>
    <property type="molecule type" value="Genomic_DNA"/>
</dbReference>
<evidence type="ECO:0000256" key="5">
    <source>
        <dbReference type="SAM" id="MobiDB-lite"/>
    </source>
</evidence>
<feature type="domain" description="Major facilitator superfamily (MFS) profile" evidence="7">
    <location>
        <begin position="40"/>
        <end position="424"/>
    </location>
</feature>
<evidence type="ECO:0000256" key="1">
    <source>
        <dbReference type="ARBA" id="ARBA00004141"/>
    </source>
</evidence>
<dbReference type="InterPro" id="IPR020846">
    <property type="entry name" value="MFS_dom"/>
</dbReference>
<dbReference type="SUPFAM" id="SSF103473">
    <property type="entry name" value="MFS general substrate transporter"/>
    <property type="match status" value="1"/>
</dbReference>
<dbReference type="InterPro" id="IPR011701">
    <property type="entry name" value="MFS"/>
</dbReference>
<name>A0A2I2GF54_9EURO</name>
<evidence type="ECO:0000313" key="8">
    <source>
        <dbReference type="EMBL" id="PLB51506.1"/>
    </source>
</evidence>
<feature type="transmembrane region" description="Helical" evidence="6">
    <location>
        <begin position="394"/>
        <end position="414"/>
    </location>
</feature>
<comment type="caution">
    <text evidence="8">The sequence shown here is derived from an EMBL/GenBank/DDBJ whole genome shotgun (WGS) entry which is preliminary data.</text>
</comment>
<evidence type="ECO:0000256" key="6">
    <source>
        <dbReference type="SAM" id="Phobius"/>
    </source>
</evidence>
<feature type="transmembrane region" description="Helical" evidence="6">
    <location>
        <begin position="277"/>
        <end position="295"/>
    </location>
</feature>
<dbReference type="RefSeq" id="XP_024706808.1">
    <property type="nucleotide sequence ID" value="XM_024843718.1"/>
</dbReference>